<dbReference type="SUPFAM" id="SSF47954">
    <property type="entry name" value="Cyclin-like"/>
    <property type="match status" value="2"/>
</dbReference>
<feature type="domain" description="Cyclin-like" evidence="13">
    <location>
        <begin position="358"/>
        <end position="445"/>
    </location>
</feature>
<dbReference type="SMART" id="SM00385">
    <property type="entry name" value="CYCLIN"/>
    <property type="match status" value="2"/>
</dbReference>
<dbReference type="Pfam" id="PF00134">
    <property type="entry name" value="Cyclin_N"/>
    <property type="match status" value="1"/>
</dbReference>
<evidence type="ECO:0000313" key="15">
    <source>
        <dbReference type="Proteomes" id="UP000069272"/>
    </source>
</evidence>
<evidence type="ECO:0000256" key="10">
    <source>
        <dbReference type="ARBA" id="ARBA00035192"/>
    </source>
</evidence>
<evidence type="ECO:0000256" key="7">
    <source>
        <dbReference type="ARBA" id="ARBA00023128"/>
    </source>
</evidence>
<keyword evidence="8" id="KW-0687">Ribonucleoprotein</keyword>
<keyword evidence="7" id="KW-0496">Mitochondrion</keyword>
<dbReference type="InterPro" id="IPR048053">
    <property type="entry name" value="Cyclin-Q_second_cyclin_box"/>
</dbReference>
<organism evidence="14 15">
    <name type="scientific">Anopheles albimanus</name>
    <name type="common">New world malaria mosquito</name>
    <dbReference type="NCBI Taxonomy" id="7167"/>
    <lineage>
        <taxon>Eukaryota</taxon>
        <taxon>Metazoa</taxon>
        <taxon>Ecdysozoa</taxon>
        <taxon>Arthropoda</taxon>
        <taxon>Hexapoda</taxon>
        <taxon>Insecta</taxon>
        <taxon>Pterygota</taxon>
        <taxon>Neoptera</taxon>
        <taxon>Endopterygota</taxon>
        <taxon>Diptera</taxon>
        <taxon>Nematocera</taxon>
        <taxon>Culicoidea</taxon>
        <taxon>Culicidae</taxon>
        <taxon>Anophelinae</taxon>
        <taxon>Anopheles</taxon>
    </lineage>
</organism>
<dbReference type="STRING" id="7167.A0A182FHU4"/>
<keyword evidence="15" id="KW-1185">Reference proteome</keyword>
<dbReference type="VEuPathDB" id="VectorBase:AALB20_030099"/>
<feature type="domain" description="Cyclin-like" evidence="13">
    <location>
        <begin position="243"/>
        <end position="327"/>
    </location>
</feature>
<dbReference type="InterPro" id="IPR013763">
    <property type="entry name" value="Cyclin-like_dom"/>
</dbReference>
<dbReference type="InterPro" id="IPR006671">
    <property type="entry name" value="Cyclin_N"/>
</dbReference>
<evidence type="ECO:0000256" key="1">
    <source>
        <dbReference type="ARBA" id="ARBA00004173"/>
    </source>
</evidence>
<evidence type="ECO:0000313" key="14">
    <source>
        <dbReference type="EnsemblMetazoa" id="AALB006087-PA"/>
    </source>
</evidence>
<dbReference type="VEuPathDB" id="VectorBase:AALB20_028830"/>
<dbReference type="InterPro" id="IPR036915">
    <property type="entry name" value="Cyclin-like_sf"/>
</dbReference>
<keyword evidence="12" id="KW-0195">Cyclin</keyword>
<dbReference type="FunFam" id="6.10.250.3440:FF:000001">
    <property type="entry name" value="Mitochondrial ribosomal protein L40"/>
    <property type="match status" value="1"/>
</dbReference>
<name>A0A182FHU4_ANOAL</name>
<evidence type="ECO:0000259" key="13">
    <source>
        <dbReference type="SMART" id="SM00385"/>
    </source>
</evidence>
<evidence type="ECO:0000256" key="6">
    <source>
        <dbReference type="ARBA" id="ARBA00022980"/>
    </source>
</evidence>
<reference evidence="14 15" key="1">
    <citation type="journal article" date="2017" name="G3 (Bethesda)">
        <title>The Physical Genome Mapping of Anopheles albimanus Corrected Scaffold Misassemblies and Identified Interarm Rearrangements in Genus Anopheles.</title>
        <authorList>
            <person name="Artemov G.N."/>
            <person name="Peery A.N."/>
            <person name="Jiang X."/>
            <person name="Tu Z."/>
            <person name="Stegniy V.N."/>
            <person name="Sharakhova M.V."/>
            <person name="Sharakhov I.V."/>
        </authorList>
    </citation>
    <scope>NUCLEOTIDE SEQUENCE [LARGE SCALE GENOMIC DNA]</scope>
    <source>
        <strain evidence="14 15">ALBI9_A</strain>
    </source>
</reference>
<dbReference type="VEuPathDB" id="VectorBase:AALB006087"/>
<dbReference type="AlphaFoldDB" id="A0A182FHU4"/>
<comment type="similarity">
    <text evidence="3">Belongs to the cyclin family. Cyclin-like FAM58 subfamily.</text>
</comment>
<dbReference type="Gene3D" id="1.10.472.10">
    <property type="entry name" value="Cyclin-like"/>
    <property type="match status" value="2"/>
</dbReference>
<comment type="similarity">
    <text evidence="2">Belongs to the mitochondrion-specific ribosomal protein mL40 family.</text>
</comment>
<evidence type="ECO:0000256" key="12">
    <source>
        <dbReference type="RuleBase" id="RU000383"/>
    </source>
</evidence>
<comment type="subcellular location">
    <subcellularLocation>
        <location evidence="1">Mitochondrion</location>
    </subcellularLocation>
</comment>
<dbReference type="Proteomes" id="UP000069272">
    <property type="component" value="Chromosome 3L"/>
</dbReference>
<reference evidence="14" key="2">
    <citation type="submission" date="2022-08" db="UniProtKB">
        <authorList>
            <consortium name="EnsemblMetazoa"/>
        </authorList>
    </citation>
    <scope>IDENTIFICATION</scope>
    <source>
        <strain evidence="14">STECLA/ALBI9_A</strain>
    </source>
</reference>
<keyword evidence="6" id="KW-0689">Ribosomal protein</keyword>
<dbReference type="EnsemblMetazoa" id="AALB006087-RA">
    <property type="protein sequence ID" value="AALB006087-PA"/>
    <property type="gene ID" value="AALB006087"/>
</dbReference>
<protein>
    <recommendedName>
        <fullName evidence="4">Cyclin-Q</fullName>
    </recommendedName>
    <alternativeName>
        <fullName evidence="11">39S ribosomal protein L40, mitochondrial</fullName>
    </alternativeName>
    <alternativeName>
        <fullName evidence="9">Cyclin-related protein FAM58A</fullName>
    </alternativeName>
    <alternativeName>
        <fullName evidence="10">Large ribosomal subunit protein mL40</fullName>
    </alternativeName>
</protein>
<dbReference type="CDD" id="cd20534">
    <property type="entry name" value="CYCLIN_CCNM_CCNQ_rpt1"/>
    <property type="match status" value="1"/>
</dbReference>
<evidence type="ECO:0000256" key="2">
    <source>
        <dbReference type="ARBA" id="ARBA00009360"/>
    </source>
</evidence>
<dbReference type="CDD" id="cd20535">
    <property type="entry name" value="CYCLIN_CCNM_CCNQ_rpt2"/>
    <property type="match status" value="1"/>
</dbReference>
<evidence type="ECO:0000256" key="11">
    <source>
        <dbReference type="ARBA" id="ARBA00083752"/>
    </source>
</evidence>
<dbReference type="Gene3D" id="6.10.250.3440">
    <property type="match status" value="1"/>
</dbReference>
<evidence type="ECO:0000256" key="5">
    <source>
        <dbReference type="ARBA" id="ARBA00022946"/>
    </source>
</evidence>
<dbReference type="InterPro" id="IPR048055">
    <property type="entry name" value="Cyclin-Q_first_cyclin_box"/>
</dbReference>
<dbReference type="InterPro" id="IPR019192">
    <property type="entry name" value="Ribosomal_mL40"/>
</dbReference>
<keyword evidence="5" id="KW-0809">Transit peptide</keyword>
<evidence type="ECO:0000256" key="9">
    <source>
        <dbReference type="ARBA" id="ARBA00032419"/>
    </source>
</evidence>
<evidence type="ECO:0000256" key="8">
    <source>
        <dbReference type="ARBA" id="ARBA00023274"/>
    </source>
</evidence>
<evidence type="ECO:0000256" key="4">
    <source>
        <dbReference type="ARBA" id="ARBA00019501"/>
    </source>
</evidence>
<dbReference type="InterPro" id="IPR039145">
    <property type="entry name" value="Ribosomal_mL40_metazoa/plant"/>
</dbReference>
<dbReference type="Pfam" id="PF09812">
    <property type="entry name" value="MRP-L28"/>
    <property type="match status" value="1"/>
</dbReference>
<sequence length="465" mass="54086">MLNIRTISRLSFLATNYTRSFHSTPVLCAEPLKKKKKLDPQIIKQREERKRKRLEKQIRRLEKNARQLKPIEELDVPIELIDEQGKRKRNDPKITPQMLESRALLEKQWARYRMEQKLGDYQLFDRLISAQTKALDELKLESEELYQKAIEVDPALVPFRANGPVATPPIKDYEQPDGEYIDVSRKYEYIRAFAPTGCCDRARIFKMMREAIINAAREAAFVTRHKNDQIDYKTRSHKGLPIRFLFECAQKLNMKPLTSALAATMFHRFFKEVCTNEYDPYMIACTCLHMASKVKEDKVRKRDVINVAYSTINRGSEVLELSDEYWAMWDTIVQSELLVGRMLKFDMTIDHPHKYMLHYMRSLRDLFGAKEWAAMPVAPTAAAFLQDFHMSPKILDYPASHVAVCCLVLACEVYGTVVPLTEHADSSDNWYKASVFCPDLTRDVHWDIIEDIISVYGAEATIEEK</sequence>
<accession>A0A182FHU4</accession>
<dbReference type="PANTHER" id="PTHR13359:SF2">
    <property type="entry name" value="LARGE RIBOSOMAL SUBUNIT PROTEIN ML40"/>
    <property type="match status" value="1"/>
</dbReference>
<proteinExistence type="inferred from homology"/>
<dbReference type="GO" id="GO:0005762">
    <property type="term" value="C:mitochondrial large ribosomal subunit"/>
    <property type="evidence" value="ECO:0007669"/>
    <property type="project" value="InterPro"/>
</dbReference>
<evidence type="ECO:0000256" key="3">
    <source>
        <dbReference type="ARBA" id="ARBA00010390"/>
    </source>
</evidence>
<dbReference type="PANTHER" id="PTHR13359">
    <property type="entry name" value="39S RIBOSOMAL PROTEIN L40, MITOCHONDRIAL"/>
    <property type="match status" value="1"/>
</dbReference>
<dbReference type="FunFam" id="1.10.472.10:FF:000122">
    <property type="entry name" value="Cyclin-related protein FAM58A"/>
    <property type="match status" value="1"/>
</dbReference>